<name>A0A9W4X4L4_9GLOM</name>
<dbReference type="OrthoDB" id="2438609at2759"/>
<protein>
    <submittedName>
        <fullName evidence="2">2238_t:CDS:1</fullName>
    </submittedName>
</protein>
<reference evidence="2" key="1">
    <citation type="submission" date="2022-08" db="EMBL/GenBank/DDBJ databases">
        <authorList>
            <person name="Kallberg Y."/>
            <person name="Tangrot J."/>
            <person name="Rosling A."/>
        </authorList>
    </citation>
    <scope>NUCLEOTIDE SEQUENCE</scope>
    <source>
        <strain evidence="2">Wild A</strain>
    </source>
</reference>
<feature type="region of interest" description="Disordered" evidence="1">
    <location>
        <begin position="94"/>
        <end position="168"/>
    </location>
</feature>
<feature type="compositionally biased region" description="Polar residues" evidence="1">
    <location>
        <begin position="156"/>
        <end position="168"/>
    </location>
</feature>
<dbReference type="Proteomes" id="UP001153678">
    <property type="component" value="Unassembled WGS sequence"/>
</dbReference>
<keyword evidence="3" id="KW-1185">Reference proteome</keyword>
<sequence>MDKKQVLTLAMNMLNTNNKTILASGINIPKMNPCILCKGEIIGSEPYGPIKEFTMATCGCIYHQMFLERDIKKRRGKAICPNWDCKGREIETSISPAELQDKSTTADENTISKPVDSGNQTPVDDDATLMNQLGLFSGEEQSSSRTTEAVKETSDQETSPIEVVSTTSCNSENLDDLILKDTS</sequence>
<proteinExistence type="predicted"/>
<organism evidence="2 3">
    <name type="scientific">Funneliformis geosporum</name>
    <dbReference type="NCBI Taxonomy" id="1117311"/>
    <lineage>
        <taxon>Eukaryota</taxon>
        <taxon>Fungi</taxon>
        <taxon>Fungi incertae sedis</taxon>
        <taxon>Mucoromycota</taxon>
        <taxon>Glomeromycotina</taxon>
        <taxon>Glomeromycetes</taxon>
        <taxon>Glomerales</taxon>
        <taxon>Glomeraceae</taxon>
        <taxon>Funneliformis</taxon>
    </lineage>
</organism>
<feature type="compositionally biased region" description="Polar residues" evidence="1">
    <location>
        <begin position="106"/>
        <end position="122"/>
    </location>
</feature>
<accession>A0A9W4X4L4</accession>
<evidence type="ECO:0000313" key="3">
    <source>
        <dbReference type="Proteomes" id="UP001153678"/>
    </source>
</evidence>
<evidence type="ECO:0000256" key="1">
    <source>
        <dbReference type="SAM" id="MobiDB-lite"/>
    </source>
</evidence>
<gene>
    <name evidence="2" type="ORF">FWILDA_LOCUS16671</name>
</gene>
<comment type="caution">
    <text evidence="2">The sequence shown here is derived from an EMBL/GenBank/DDBJ whole genome shotgun (WGS) entry which is preliminary data.</text>
</comment>
<dbReference type="AlphaFoldDB" id="A0A9W4X4L4"/>
<dbReference type="EMBL" id="CAMKVN010011185">
    <property type="protein sequence ID" value="CAI2194627.1"/>
    <property type="molecule type" value="Genomic_DNA"/>
</dbReference>
<evidence type="ECO:0000313" key="2">
    <source>
        <dbReference type="EMBL" id="CAI2194627.1"/>
    </source>
</evidence>
<feature type="non-terminal residue" evidence="2">
    <location>
        <position position="183"/>
    </location>
</feature>